<feature type="transmembrane region" description="Helical" evidence="2">
    <location>
        <begin position="52"/>
        <end position="70"/>
    </location>
</feature>
<dbReference type="InterPro" id="IPR051203">
    <property type="entry name" value="Polysaccharide_Synthase-Rel"/>
</dbReference>
<dbReference type="PANTHER" id="PTHR43318">
    <property type="entry name" value="UDP-N-ACETYLGLUCOSAMINE 4,6-DEHYDRATASE"/>
    <property type="match status" value="1"/>
</dbReference>
<dbReference type="Pfam" id="PF13727">
    <property type="entry name" value="CoA_binding_3"/>
    <property type="match status" value="1"/>
</dbReference>
<dbReference type="Proteomes" id="UP000070578">
    <property type="component" value="Unassembled WGS sequence"/>
</dbReference>
<evidence type="ECO:0000259" key="3">
    <source>
        <dbReference type="Pfam" id="PF02719"/>
    </source>
</evidence>
<gene>
    <name evidence="4" type="ORF">AWT59_0557</name>
</gene>
<dbReference type="PANTHER" id="PTHR43318:SF1">
    <property type="entry name" value="POLYSACCHARIDE BIOSYNTHESIS PROTEIN EPSC-RELATED"/>
    <property type="match status" value="1"/>
</dbReference>
<dbReference type="Gene3D" id="3.40.50.720">
    <property type="entry name" value="NAD(P)-binding Rossmann-like Domain"/>
    <property type="match status" value="2"/>
</dbReference>
<reference evidence="4 5" key="1">
    <citation type="submission" date="2016-02" db="EMBL/GenBank/DDBJ databases">
        <authorList>
            <person name="Wen L."/>
            <person name="He K."/>
            <person name="Yang H."/>
        </authorList>
    </citation>
    <scope>NUCLEOTIDE SEQUENCE [LARGE SCALE GENOMIC DNA]</scope>
    <source>
        <strain evidence="4">ShG14-8</strain>
    </source>
</reference>
<evidence type="ECO:0000313" key="4">
    <source>
        <dbReference type="EMBL" id="KXS33254.1"/>
    </source>
</evidence>
<dbReference type="SUPFAM" id="SSF51735">
    <property type="entry name" value="NAD(P)-binding Rossmann-fold domains"/>
    <property type="match status" value="1"/>
</dbReference>
<sequence>MLPKFKPNIRTALAVMHDAVAAVLAWSMAYLLRFNFELPHNFAAELQQTLYWVVPLQLVIFWQFDLYRGIWRYASTADLRRIFLAVMLSAATIPLMFWMLRLNLVIPRSVLIINPLLLILIMGGSRFVYRLWKEQGLYGSLKLQGEPVLVLGAGDAAANLAKDLIASSAWRLVGFLDDDKNKIGRMLHGIRVLGNLESLPERAKRHGVTQVIIAMPSSSHQQRKRAIQLCNDAQVKTLTVPSFDDLMSGKIAVSQLRAVELDDLLGRDPVVLDDAGLHGLLTGKVVMVTGAGGSIGSEMCHQVARFSPAKLLLFEASEFALYTIEQQLKLAFPALNIFSLIGDARDAARVDEVMQHYRPGVMFHAAAYKHVPLMEQHNAWQAIRNNVLGTWTVARAAQQHGVEKFVLISTDKAINPTNVMGASKRLAEMVCQALQPSGTMRFVMVRFGNVLGSTGSVIPTFRAQIARGGPVTVTHPEITRYFMSIPEAAQLVLQAGLMGQGGEIFVLEMGEPVKIVDLAKDLIHLSGFTEDEIKIEFTGLRPGEKLYEELLADNEDTLPTPHHKLRIAQARQADAAWLEQLLKWVSATVMEDDAVRAALKLWVPEYQPNPHVSIIDATVAQSTSAGTGLSKSSGQA</sequence>
<dbReference type="PATRIC" id="fig|1796491.3.peg.607"/>
<dbReference type="InterPro" id="IPR036291">
    <property type="entry name" value="NAD(P)-bd_dom_sf"/>
</dbReference>
<feature type="transmembrane region" description="Helical" evidence="2">
    <location>
        <begin position="82"/>
        <end position="100"/>
    </location>
</feature>
<keyword evidence="2" id="KW-0472">Membrane</keyword>
<protein>
    <submittedName>
        <fullName evidence="4">Polysaccharide biosynthesis protein CapD</fullName>
    </submittedName>
</protein>
<organism evidence="4 5">
    <name type="scientific">Candidatus Gallionella acididurans</name>
    <dbReference type="NCBI Taxonomy" id="1796491"/>
    <lineage>
        <taxon>Bacteria</taxon>
        <taxon>Pseudomonadati</taxon>
        <taxon>Pseudomonadota</taxon>
        <taxon>Betaproteobacteria</taxon>
        <taxon>Nitrosomonadales</taxon>
        <taxon>Gallionellaceae</taxon>
        <taxon>Gallionella</taxon>
    </lineage>
</organism>
<accession>A0A139BW79</accession>
<feature type="domain" description="Polysaccharide biosynthesis protein CapD-like" evidence="3">
    <location>
        <begin position="286"/>
        <end position="568"/>
    </location>
</feature>
<dbReference type="AlphaFoldDB" id="A0A139BW79"/>
<keyword evidence="2" id="KW-0812">Transmembrane</keyword>
<keyword evidence="2" id="KW-1133">Transmembrane helix</keyword>
<reference evidence="4 5" key="2">
    <citation type="submission" date="2016-03" db="EMBL/GenBank/DDBJ databases">
        <title>New uncultured bacterium of the family Gallionellaceae from acid mine drainage: description and reconstruction of genome based on metagenomic analysis of microbial community.</title>
        <authorList>
            <person name="Kadnikov V."/>
            <person name="Ivasenko D."/>
            <person name="Beletsky A."/>
            <person name="Mardanov A."/>
            <person name="Danilova E."/>
            <person name="Pimenov N."/>
            <person name="Karnachuk O."/>
            <person name="Ravin N."/>
        </authorList>
    </citation>
    <scope>NUCLEOTIDE SEQUENCE [LARGE SCALE GENOMIC DNA]</scope>
    <source>
        <strain evidence="4">ShG14-8</strain>
    </source>
</reference>
<dbReference type="CDD" id="cd05237">
    <property type="entry name" value="UDP_invert_4-6DH_SDR_e"/>
    <property type="match status" value="1"/>
</dbReference>
<name>A0A139BW79_9PROT</name>
<evidence type="ECO:0000256" key="1">
    <source>
        <dbReference type="ARBA" id="ARBA00007430"/>
    </source>
</evidence>
<feature type="transmembrane region" description="Helical" evidence="2">
    <location>
        <begin position="12"/>
        <end position="32"/>
    </location>
</feature>
<comment type="caution">
    <text evidence="4">The sequence shown here is derived from an EMBL/GenBank/DDBJ whole genome shotgun (WGS) entry which is preliminary data.</text>
</comment>
<dbReference type="EMBL" id="LSLI01000008">
    <property type="protein sequence ID" value="KXS33254.1"/>
    <property type="molecule type" value="Genomic_DNA"/>
</dbReference>
<evidence type="ECO:0000256" key="2">
    <source>
        <dbReference type="SAM" id="Phobius"/>
    </source>
</evidence>
<proteinExistence type="inferred from homology"/>
<dbReference type="Pfam" id="PF02719">
    <property type="entry name" value="Polysacc_synt_2"/>
    <property type="match status" value="1"/>
</dbReference>
<evidence type="ECO:0000313" key="5">
    <source>
        <dbReference type="Proteomes" id="UP000070578"/>
    </source>
</evidence>
<dbReference type="InterPro" id="IPR029063">
    <property type="entry name" value="SAM-dependent_MTases_sf"/>
</dbReference>
<dbReference type="InterPro" id="IPR003869">
    <property type="entry name" value="Polysac_CapD-like"/>
</dbReference>
<dbReference type="SUPFAM" id="SSF53335">
    <property type="entry name" value="S-adenosyl-L-methionine-dependent methyltransferases"/>
    <property type="match status" value="1"/>
</dbReference>
<comment type="similarity">
    <text evidence="1">Belongs to the polysaccharide synthase family.</text>
</comment>